<comment type="caution">
    <text evidence="1">The sequence shown here is derived from an EMBL/GenBank/DDBJ whole genome shotgun (WGS) entry which is preliminary data.</text>
</comment>
<sequence length="399" mass="44559">MVTLPIRDHSFLAWNAATPKVYITAESDDFDEYTIQAWAEEGFDVTYVPFRDGGKQYVKTLHSLGENLGVGGQYAVVAFGDAASVCLETFIRQTPKLAAIIAYYPSSIPDPQTRFAPSLRVLVHLAGRQIGVNRNSEILGIQGKRRTITKKITPGIGMGGTQKLSYPCYTYQNVEAGFAEHDLEDYDKIADALAWSRSLATMRQAFGAELNIERVWEENEEYKFHNPNTQKIMSTMTTTEKPEVVYTPTMTGGRSHDDLSRFYSEFFIPSIAPKNPQSIRLKTRLLSRTIGADRVVDELFVAFKHTQEMPWILPGIPPTNLPVELIMVSIVAIKGGKLVSEHVYWDQASVLVQVGLIDIDNVPEQLSKKGVKELPIFGEESAREIVGGGEPLNELIEDW</sequence>
<reference evidence="1" key="1">
    <citation type="journal article" date="2020" name="Stud. Mycol.">
        <title>101 Dothideomycetes genomes: a test case for predicting lifestyles and emergence of pathogens.</title>
        <authorList>
            <person name="Haridas S."/>
            <person name="Albert R."/>
            <person name="Binder M."/>
            <person name="Bloem J."/>
            <person name="Labutti K."/>
            <person name="Salamov A."/>
            <person name="Andreopoulos B."/>
            <person name="Baker S."/>
            <person name="Barry K."/>
            <person name="Bills G."/>
            <person name="Bluhm B."/>
            <person name="Cannon C."/>
            <person name="Castanera R."/>
            <person name="Culley D."/>
            <person name="Daum C."/>
            <person name="Ezra D."/>
            <person name="Gonzalez J."/>
            <person name="Henrissat B."/>
            <person name="Kuo A."/>
            <person name="Liang C."/>
            <person name="Lipzen A."/>
            <person name="Lutzoni F."/>
            <person name="Magnuson J."/>
            <person name="Mondo S."/>
            <person name="Nolan M."/>
            <person name="Ohm R."/>
            <person name="Pangilinan J."/>
            <person name="Park H.-J."/>
            <person name="Ramirez L."/>
            <person name="Alfaro M."/>
            <person name="Sun H."/>
            <person name="Tritt A."/>
            <person name="Yoshinaga Y."/>
            <person name="Zwiers L.-H."/>
            <person name="Turgeon B."/>
            <person name="Goodwin S."/>
            <person name="Spatafora J."/>
            <person name="Crous P."/>
            <person name="Grigoriev I."/>
        </authorList>
    </citation>
    <scope>NUCLEOTIDE SEQUENCE</scope>
    <source>
        <strain evidence="1">CBS 121410</strain>
    </source>
</reference>
<dbReference type="Gene3D" id="3.10.450.50">
    <property type="match status" value="1"/>
</dbReference>
<dbReference type="Proteomes" id="UP000799776">
    <property type="component" value="Unassembled WGS sequence"/>
</dbReference>
<evidence type="ECO:0000313" key="1">
    <source>
        <dbReference type="EMBL" id="KAF2085563.1"/>
    </source>
</evidence>
<dbReference type="PANTHER" id="PTHR38436">
    <property type="entry name" value="POLYKETIDE CYCLASE SNOAL-LIKE DOMAIN"/>
    <property type="match status" value="1"/>
</dbReference>
<dbReference type="InterPro" id="IPR009959">
    <property type="entry name" value="Cyclase_SnoaL-like"/>
</dbReference>
<proteinExistence type="predicted"/>
<dbReference type="InterPro" id="IPR032710">
    <property type="entry name" value="NTF2-like_dom_sf"/>
</dbReference>
<dbReference type="OrthoDB" id="5440at2759"/>
<name>A0A9P4HRW2_9PEZI</name>
<gene>
    <name evidence="1" type="ORF">K490DRAFT_75167</name>
</gene>
<accession>A0A9P4HRW2</accession>
<dbReference type="GO" id="GO:0030638">
    <property type="term" value="P:polyketide metabolic process"/>
    <property type="evidence" value="ECO:0007669"/>
    <property type="project" value="InterPro"/>
</dbReference>
<evidence type="ECO:0000313" key="2">
    <source>
        <dbReference type="Proteomes" id="UP000799776"/>
    </source>
</evidence>
<evidence type="ECO:0008006" key="3">
    <source>
        <dbReference type="Google" id="ProtNLM"/>
    </source>
</evidence>
<dbReference type="SUPFAM" id="SSF54427">
    <property type="entry name" value="NTF2-like"/>
    <property type="match status" value="1"/>
</dbReference>
<dbReference type="PANTHER" id="PTHR38436:SF3">
    <property type="entry name" value="CARBOXYMETHYLENEBUTENOLIDASE-RELATED"/>
    <property type="match status" value="1"/>
</dbReference>
<dbReference type="EMBL" id="ML978730">
    <property type="protein sequence ID" value="KAF2085563.1"/>
    <property type="molecule type" value="Genomic_DNA"/>
</dbReference>
<organism evidence="1 2">
    <name type="scientific">Saccharata proteae CBS 121410</name>
    <dbReference type="NCBI Taxonomy" id="1314787"/>
    <lineage>
        <taxon>Eukaryota</taxon>
        <taxon>Fungi</taxon>
        <taxon>Dikarya</taxon>
        <taxon>Ascomycota</taxon>
        <taxon>Pezizomycotina</taxon>
        <taxon>Dothideomycetes</taxon>
        <taxon>Dothideomycetes incertae sedis</taxon>
        <taxon>Botryosphaeriales</taxon>
        <taxon>Saccharataceae</taxon>
        <taxon>Saccharata</taxon>
    </lineage>
</organism>
<protein>
    <recommendedName>
        <fullName evidence="3">Dienelactone hydrolase</fullName>
    </recommendedName>
</protein>
<keyword evidence="2" id="KW-1185">Reference proteome</keyword>
<dbReference type="AlphaFoldDB" id="A0A9P4HRW2"/>